<dbReference type="SUPFAM" id="SSF56935">
    <property type="entry name" value="Porins"/>
    <property type="match status" value="1"/>
</dbReference>
<evidence type="ECO:0000313" key="3">
    <source>
        <dbReference type="Proteomes" id="UP000574332"/>
    </source>
</evidence>
<sequence length="718" mass="80514">MKIPAYNLQRVLLLSFMSVFSGWRHATLIRMKKYYCLCIALLAPLMGFAVVNADYPELQAEKVFLNVEHSKLWPGDTLAVSGGLTDAFLLDSTHYSRYVYLELVGANDSVFVRHKIRAENGLFCDRIPIDKFIVSGDYYLRGYTRFMANYKVTSFPMVPVVVGNAQTRTDSLTLADSRLSFYPEGGHLVSGKLQNMVFRITDPKGAPLEKKGILVSASGDTILSGISSDRNGYGCISFVPSEGKEYLLSMKGEDKEELFKVPLCNSNPVLQVNLNRHQLRYMVQAPAKLTESYQLVLMFRGQVCLQKKISGDALSGIIDVSEYEQGLFAFALIDDAGKVVSERVIFNHAGARPALPDHSPLAAAQLLVTTDLNYPLIDAASCFENLDTEAVSQLDRMLIANTWGRFDWADLLQQRFDYRYMPEQLLTFQGKVFTELNNKQKEGSVIAFNQLNGFTYDAEIKDGAFEVAVDDYGVGTTFFIQAYNAKGKSPALKVEADEFEFPTVYPHVFVFAGTDFTGTSYAVESAATYNKKQRIESRYDEDQNKVYQIPEITLSARKKIKHVESKPFYGVNVITREIIDTQNYTSDIISLLDRMIGFKVSKIYKEDGTDTWRYGLISTRGKSTFEVKSDADFYDNLKPGELVVLVDGVRTSADYVIRTMDPKQVESIERLTPGQTLKYVANALDGALLIKTRVYQEAEFKTKGVKLEPLGLSRGCSL</sequence>
<keyword evidence="3" id="KW-1185">Reference proteome</keyword>
<organism evidence="2 3">
    <name type="scientific">Macellibacteroides fermentans</name>
    <dbReference type="NCBI Taxonomy" id="879969"/>
    <lineage>
        <taxon>Bacteria</taxon>
        <taxon>Pseudomonadati</taxon>
        <taxon>Bacteroidota</taxon>
        <taxon>Bacteroidia</taxon>
        <taxon>Bacteroidales</taxon>
        <taxon>Porphyromonadaceae</taxon>
        <taxon>Macellibacteroides</taxon>
    </lineage>
</organism>
<accession>A0A8E2A4E4</accession>
<evidence type="ECO:0000259" key="1">
    <source>
        <dbReference type="Pfam" id="PF07715"/>
    </source>
</evidence>
<dbReference type="InterPro" id="IPR012910">
    <property type="entry name" value="Plug_dom"/>
</dbReference>
<evidence type="ECO:0000313" key="2">
    <source>
        <dbReference type="EMBL" id="NYI50613.1"/>
    </source>
</evidence>
<comment type="caution">
    <text evidence="2">The sequence shown here is derived from an EMBL/GenBank/DDBJ whole genome shotgun (WGS) entry which is preliminary data.</text>
</comment>
<dbReference type="Gene3D" id="2.170.130.10">
    <property type="entry name" value="TonB-dependent receptor, plug domain"/>
    <property type="match status" value="1"/>
</dbReference>
<protein>
    <recommendedName>
        <fullName evidence="1">TonB-dependent receptor plug domain-containing protein</fullName>
    </recommendedName>
</protein>
<reference evidence="2 3" key="1">
    <citation type="submission" date="2020-07" db="EMBL/GenBank/DDBJ databases">
        <title>Genomic Encyclopedia of Type Strains, Phase IV (KMG-IV): sequencing the most valuable type-strain genomes for metagenomic binning, comparative biology and taxonomic classification.</title>
        <authorList>
            <person name="Goeker M."/>
        </authorList>
    </citation>
    <scope>NUCLEOTIDE SEQUENCE [LARGE SCALE GENOMIC DNA]</scope>
    <source>
        <strain evidence="2 3">DSM 23697</strain>
    </source>
</reference>
<name>A0A8E2A4E4_9PORP</name>
<dbReference type="Proteomes" id="UP000574332">
    <property type="component" value="Unassembled WGS sequence"/>
</dbReference>
<proteinExistence type="predicted"/>
<dbReference type="AlphaFoldDB" id="A0A8E2A4E4"/>
<feature type="domain" description="TonB-dependent receptor plug" evidence="1">
    <location>
        <begin position="571"/>
        <end position="686"/>
    </location>
</feature>
<dbReference type="RefSeq" id="WP_179400116.1">
    <property type="nucleotide sequence ID" value="NZ_JACCCY010000004.1"/>
</dbReference>
<dbReference type="EMBL" id="JACCCY010000004">
    <property type="protein sequence ID" value="NYI50613.1"/>
    <property type="molecule type" value="Genomic_DNA"/>
</dbReference>
<dbReference type="Pfam" id="PF07715">
    <property type="entry name" value="Plug"/>
    <property type="match status" value="1"/>
</dbReference>
<gene>
    <name evidence="2" type="ORF">F5613_002775</name>
</gene>
<dbReference type="InterPro" id="IPR037066">
    <property type="entry name" value="Plug_dom_sf"/>
</dbReference>